<dbReference type="SMART" id="SM00369">
    <property type="entry name" value="LRR_TYP"/>
    <property type="match status" value="3"/>
</dbReference>
<gene>
    <name evidence="4" type="primary">LOC103602928</name>
</gene>
<dbReference type="RefSeq" id="XP_008585600.1">
    <property type="nucleotide sequence ID" value="XM_008587378.1"/>
</dbReference>
<name>A0ABM0RYA9_GALVR</name>
<dbReference type="Pfam" id="PF13855">
    <property type="entry name" value="LRR_8"/>
    <property type="match status" value="1"/>
</dbReference>
<dbReference type="PROSITE" id="PS51450">
    <property type="entry name" value="LRR"/>
    <property type="match status" value="1"/>
</dbReference>
<sequence>MDNNALQVLPGSIGKLKMLVYLDMSKNRIETVDMEISGCEALEDLLLSSNMLQQLPDSIGLLKKLTTLKVDDNQLTLLPNTIGKQEKLLSVGSRILTMVILRTSFVIDGDRQPDASLLITPMCKLSFFWSPVLAHNQHGSMHVLSSCHTSERVHTSVLHHLCLWPDFASGRSSPEL</sequence>
<dbReference type="PANTHER" id="PTHR23119:SF48">
    <property type="entry name" value="LEUCINE-RICH REPEAT-CONTAINING PROTEIN 7"/>
    <property type="match status" value="1"/>
</dbReference>
<dbReference type="InterPro" id="IPR050614">
    <property type="entry name" value="Synaptic_Scaffolding_LAP-MAGUK"/>
</dbReference>
<dbReference type="InterPro" id="IPR003591">
    <property type="entry name" value="Leu-rich_rpt_typical-subtyp"/>
</dbReference>
<protein>
    <submittedName>
        <fullName evidence="4">Leucine-rich repeat-containing protein 1-like</fullName>
    </submittedName>
</protein>
<dbReference type="InterPro" id="IPR032675">
    <property type="entry name" value="LRR_dom_sf"/>
</dbReference>
<evidence type="ECO:0000256" key="2">
    <source>
        <dbReference type="ARBA" id="ARBA00022737"/>
    </source>
</evidence>
<dbReference type="InterPro" id="IPR001611">
    <property type="entry name" value="Leu-rich_rpt"/>
</dbReference>
<dbReference type="Gene3D" id="3.80.10.10">
    <property type="entry name" value="Ribonuclease Inhibitor"/>
    <property type="match status" value="1"/>
</dbReference>
<keyword evidence="1" id="KW-0433">Leucine-rich repeat</keyword>
<organism evidence="3 4">
    <name type="scientific">Galeopterus variegatus</name>
    <name type="common">Malayan flying lemur</name>
    <name type="synonym">Cynocephalus variegatus</name>
    <dbReference type="NCBI Taxonomy" id="482537"/>
    <lineage>
        <taxon>Eukaryota</taxon>
        <taxon>Metazoa</taxon>
        <taxon>Chordata</taxon>
        <taxon>Craniata</taxon>
        <taxon>Vertebrata</taxon>
        <taxon>Euteleostomi</taxon>
        <taxon>Mammalia</taxon>
        <taxon>Eutheria</taxon>
        <taxon>Euarchontoglires</taxon>
        <taxon>Dermoptera</taxon>
        <taxon>Cynocephalidae</taxon>
        <taxon>Galeopterus</taxon>
    </lineage>
</organism>
<evidence type="ECO:0000313" key="4">
    <source>
        <dbReference type="RefSeq" id="XP_008585600.1"/>
    </source>
</evidence>
<evidence type="ECO:0000313" key="3">
    <source>
        <dbReference type="Proteomes" id="UP000694923"/>
    </source>
</evidence>
<accession>A0ABM0RYA9</accession>
<evidence type="ECO:0000256" key="1">
    <source>
        <dbReference type="ARBA" id="ARBA00022614"/>
    </source>
</evidence>
<keyword evidence="3" id="KW-1185">Reference proteome</keyword>
<keyword evidence="2" id="KW-0677">Repeat</keyword>
<reference evidence="4" key="1">
    <citation type="submission" date="2025-08" db="UniProtKB">
        <authorList>
            <consortium name="RefSeq"/>
        </authorList>
    </citation>
    <scope>IDENTIFICATION</scope>
</reference>
<dbReference type="Proteomes" id="UP000694923">
    <property type="component" value="Unplaced"/>
</dbReference>
<dbReference type="SUPFAM" id="SSF52075">
    <property type="entry name" value="Outer arm dynein light chain 1"/>
    <property type="match status" value="1"/>
</dbReference>
<proteinExistence type="predicted"/>
<dbReference type="GeneID" id="103602928"/>
<dbReference type="PANTHER" id="PTHR23119">
    <property type="entry name" value="DISCS LARGE"/>
    <property type="match status" value="1"/>
</dbReference>